<proteinExistence type="predicted"/>
<dbReference type="EMBL" id="FNBN01000010">
    <property type="protein sequence ID" value="SDH28919.1"/>
    <property type="molecule type" value="Genomic_DNA"/>
</dbReference>
<keyword evidence="1" id="KW-0812">Transmembrane</keyword>
<evidence type="ECO:0000256" key="1">
    <source>
        <dbReference type="SAM" id="Phobius"/>
    </source>
</evidence>
<gene>
    <name evidence="2" type="ORF">SAMN04488121_110166</name>
</gene>
<sequence length="52" mass="5640">MARLVIGVVLLIVGIGLFAVPNLVIRGTHIPYAVFVVLFGIFQIIRGAAEEY</sequence>
<name>A0A1G8B6Q8_CHIFI</name>
<protein>
    <submittedName>
        <fullName evidence="2">Uncharacterized protein</fullName>
    </submittedName>
</protein>
<evidence type="ECO:0000313" key="2">
    <source>
        <dbReference type="EMBL" id="SDH28919.1"/>
    </source>
</evidence>
<feature type="transmembrane region" description="Helical" evidence="1">
    <location>
        <begin position="29"/>
        <end position="49"/>
    </location>
</feature>
<dbReference type="RefSeq" id="WP_218124276.1">
    <property type="nucleotide sequence ID" value="NZ_FNBN01000010.1"/>
</dbReference>
<dbReference type="AlphaFoldDB" id="A0A1G8B6Q8"/>
<keyword evidence="1" id="KW-0472">Membrane</keyword>
<dbReference type="Proteomes" id="UP000199045">
    <property type="component" value="Unassembled WGS sequence"/>
</dbReference>
<reference evidence="2 3" key="1">
    <citation type="submission" date="2016-10" db="EMBL/GenBank/DDBJ databases">
        <authorList>
            <person name="de Groot N.N."/>
        </authorList>
    </citation>
    <scope>NUCLEOTIDE SEQUENCE [LARGE SCALE GENOMIC DNA]</scope>
    <source>
        <strain evidence="2 3">DSM 527</strain>
    </source>
</reference>
<accession>A0A1G8B6Q8</accession>
<organism evidence="2 3">
    <name type="scientific">Chitinophaga filiformis</name>
    <name type="common">Myxococcus filiformis</name>
    <name type="synonym">Flexibacter filiformis</name>
    <dbReference type="NCBI Taxonomy" id="104663"/>
    <lineage>
        <taxon>Bacteria</taxon>
        <taxon>Pseudomonadati</taxon>
        <taxon>Bacteroidota</taxon>
        <taxon>Chitinophagia</taxon>
        <taxon>Chitinophagales</taxon>
        <taxon>Chitinophagaceae</taxon>
        <taxon>Chitinophaga</taxon>
    </lineage>
</organism>
<keyword evidence="1" id="KW-1133">Transmembrane helix</keyword>
<evidence type="ECO:0000313" key="3">
    <source>
        <dbReference type="Proteomes" id="UP000199045"/>
    </source>
</evidence>